<evidence type="ECO:0000313" key="1">
    <source>
        <dbReference type="EMBL" id="GLK12983.1"/>
    </source>
</evidence>
<reference evidence="1" key="1">
    <citation type="journal article" date="2014" name="Int. J. Syst. Evol. Microbiol.">
        <title>Complete genome sequence of Corynebacterium casei LMG S-19264T (=DSM 44701T), isolated from a smear-ripened cheese.</title>
        <authorList>
            <consortium name="US DOE Joint Genome Institute (JGI-PGF)"/>
            <person name="Walter F."/>
            <person name="Albersmeier A."/>
            <person name="Kalinowski J."/>
            <person name="Ruckert C."/>
        </authorList>
    </citation>
    <scope>NUCLEOTIDE SEQUENCE</scope>
    <source>
        <strain evidence="1">VKM Ac-2007</strain>
    </source>
</reference>
<gene>
    <name evidence="1" type="ORF">GCM10017600_63930</name>
</gene>
<organism evidence="1 2">
    <name type="scientific">Streptosporangium carneum</name>
    <dbReference type="NCBI Taxonomy" id="47481"/>
    <lineage>
        <taxon>Bacteria</taxon>
        <taxon>Bacillati</taxon>
        <taxon>Actinomycetota</taxon>
        <taxon>Actinomycetes</taxon>
        <taxon>Streptosporangiales</taxon>
        <taxon>Streptosporangiaceae</taxon>
        <taxon>Streptosporangium</taxon>
    </lineage>
</organism>
<proteinExistence type="predicted"/>
<comment type="caution">
    <text evidence="1">The sequence shown here is derived from an EMBL/GenBank/DDBJ whole genome shotgun (WGS) entry which is preliminary data.</text>
</comment>
<reference evidence="1" key="2">
    <citation type="submission" date="2023-01" db="EMBL/GenBank/DDBJ databases">
        <authorList>
            <person name="Sun Q."/>
            <person name="Evtushenko L."/>
        </authorList>
    </citation>
    <scope>NUCLEOTIDE SEQUENCE</scope>
    <source>
        <strain evidence="1">VKM Ac-2007</strain>
    </source>
</reference>
<dbReference type="EMBL" id="BSEV01000019">
    <property type="protein sequence ID" value="GLK12983.1"/>
    <property type="molecule type" value="Genomic_DNA"/>
</dbReference>
<dbReference type="AlphaFoldDB" id="A0A9W6I853"/>
<keyword evidence="2" id="KW-1185">Reference proteome</keyword>
<accession>A0A9W6I853</accession>
<dbReference type="Proteomes" id="UP001143474">
    <property type="component" value="Unassembled WGS sequence"/>
</dbReference>
<evidence type="ECO:0000313" key="2">
    <source>
        <dbReference type="Proteomes" id="UP001143474"/>
    </source>
</evidence>
<protein>
    <submittedName>
        <fullName evidence="1">Uncharacterized protein</fullName>
    </submittedName>
</protein>
<dbReference type="RefSeq" id="WP_271221285.1">
    <property type="nucleotide sequence ID" value="NZ_BAAAVD010000012.1"/>
</dbReference>
<name>A0A9W6I853_9ACTN</name>
<sequence>MNRRRHLLSFGPELLVILALGVVAGSHSTAVPVSGRTVATANVPWGEAGQASGKEPKEYWDAFQKGFADAGKNCGKGFIYDKSNDWDRKGWVDGHNAGHAHLCGGAG</sequence>